<feature type="non-terminal residue" evidence="2">
    <location>
        <position position="60"/>
    </location>
</feature>
<gene>
    <name evidence="1" type="ORF">L915_21359</name>
    <name evidence="2" type="ORF">L916_21230</name>
</gene>
<dbReference type="EMBL" id="KI676659">
    <property type="protein sequence ID" value="ETL24829.1"/>
    <property type="molecule type" value="Genomic_DNA"/>
</dbReference>
<dbReference type="AlphaFoldDB" id="W2HS64"/>
<dbReference type="Proteomes" id="UP000053236">
    <property type="component" value="Unassembled WGS sequence"/>
</dbReference>
<reference evidence="2" key="2">
    <citation type="submission" date="2013-11" db="EMBL/GenBank/DDBJ databases">
        <title>The Genome Sequence of Phytophthora parasitica CJ05E6.</title>
        <authorList>
            <consortium name="The Broad Institute Genomics Platform"/>
            <person name="Russ C."/>
            <person name="Tyler B."/>
            <person name="Panabieres F."/>
            <person name="Shan W."/>
            <person name="Tripathy S."/>
            <person name="Grunwald N."/>
            <person name="Machado M."/>
            <person name="Johnson C.S."/>
            <person name="Arredondo F."/>
            <person name="Hong C."/>
            <person name="Coffey M."/>
            <person name="Young S.K."/>
            <person name="Zeng Q."/>
            <person name="Gargeya S."/>
            <person name="Fitzgerald M."/>
            <person name="Abouelleil A."/>
            <person name="Alvarado L."/>
            <person name="Chapman S.B."/>
            <person name="Gainer-Dewar J."/>
            <person name="Goldberg J."/>
            <person name="Griggs A."/>
            <person name="Gujja S."/>
            <person name="Hansen M."/>
            <person name="Howarth C."/>
            <person name="Imamovic A."/>
            <person name="Ireland A."/>
            <person name="Larimer J."/>
            <person name="McCowan C."/>
            <person name="Murphy C."/>
            <person name="Pearson M."/>
            <person name="Poon T.W."/>
            <person name="Priest M."/>
            <person name="Roberts A."/>
            <person name="Saif S."/>
            <person name="Shea T."/>
            <person name="Sykes S."/>
            <person name="Wortman J."/>
            <person name="Nusbaum C."/>
            <person name="Birren B."/>
        </authorList>
    </citation>
    <scope>NUCLEOTIDE SEQUENCE [LARGE SCALE GENOMIC DNA]</scope>
    <source>
        <strain evidence="2">CJ05E6</strain>
    </source>
</reference>
<sequence>MNSSIYGKHLEALLIVLRLQGPVKIERREKLSISFGFQEFGGTRYVVPFVALQPQPFLNI</sequence>
<reference evidence="1" key="1">
    <citation type="submission" date="2013-11" db="EMBL/GenBank/DDBJ databases">
        <title>The Genome Sequence of Phytophthora parasitica CJ02B3.</title>
        <authorList>
            <consortium name="The Broad Institute Genomics Platform"/>
            <person name="Russ C."/>
            <person name="Tyler B."/>
            <person name="Panabieres F."/>
            <person name="Shan W."/>
            <person name="Tripathy S."/>
            <person name="Grunwald N."/>
            <person name="Machado M."/>
            <person name="Johnson C.S."/>
            <person name="Arredondo F."/>
            <person name="Hong C."/>
            <person name="Coffey M."/>
            <person name="Young S.K."/>
            <person name="Zeng Q."/>
            <person name="Gargeya S."/>
            <person name="Fitzgerald M."/>
            <person name="Abouelleil A."/>
            <person name="Alvarado L."/>
            <person name="Chapman S.B."/>
            <person name="Gainer-Dewar J."/>
            <person name="Goldberg J."/>
            <person name="Griggs A."/>
            <person name="Gujja S."/>
            <person name="Hansen M."/>
            <person name="Howarth C."/>
            <person name="Imamovic A."/>
            <person name="Ireland A."/>
            <person name="Larimer J."/>
            <person name="McCowan C."/>
            <person name="Murphy C."/>
            <person name="Pearson M."/>
            <person name="Poon T.W."/>
            <person name="Priest M."/>
            <person name="Roberts A."/>
            <person name="Saif S."/>
            <person name="Shea T."/>
            <person name="Sykes S."/>
            <person name="Wortman J."/>
            <person name="Nusbaum C."/>
            <person name="Birren B."/>
        </authorList>
    </citation>
    <scope>NUCLEOTIDE SEQUENCE [LARGE SCALE GENOMIC DNA]</scope>
    <source>
        <strain evidence="1">CJ02B3</strain>
    </source>
</reference>
<evidence type="ECO:0000313" key="1">
    <source>
        <dbReference type="EMBL" id="ETK71389.1"/>
    </source>
</evidence>
<dbReference type="Proteomes" id="UP000053864">
    <property type="component" value="Unassembled WGS sequence"/>
</dbReference>
<organism evidence="2">
    <name type="scientific">Phytophthora nicotianae</name>
    <name type="common">Potato buckeye rot agent</name>
    <name type="synonym">Phytophthora parasitica</name>
    <dbReference type="NCBI Taxonomy" id="4792"/>
    <lineage>
        <taxon>Eukaryota</taxon>
        <taxon>Sar</taxon>
        <taxon>Stramenopiles</taxon>
        <taxon>Oomycota</taxon>
        <taxon>Peronosporomycetes</taxon>
        <taxon>Peronosporales</taxon>
        <taxon>Peronosporaceae</taxon>
        <taxon>Phytophthora</taxon>
    </lineage>
</organism>
<proteinExistence type="predicted"/>
<dbReference type="EMBL" id="KI689831">
    <property type="protein sequence ID" value="ETK71389.1"/>
    <property type="molecule type" value="Genomic_DNA"/>
</dbReference>
<protein>
    <submittedName>
        <fullName evidence="2">Uncharacterized protein</fullName>
    </submittedName>
</protein>
<accession>W2HS64</accession>
<evidence type="ECO:0000313" key="2">
    <source>
        <dbReference type="EMBL" id="ETL24829.1"/>
    </source>
</evidence>
<name>W2HS64_PHYNI</name>